<gene>
    <name evidence="3" type="ORF">PAPOLLO_LOCUS20294</name>
</gene>
<evidence type="ECO:0000256" key="2">
    <source>
        <dbReference type="SAM" id="MobiDB-lite"/>
    </source>
</evidence>
<proteinExistence type="predicted"/>
<name>A0A8S3XP25_PARAO</name>
<evidence type="ECO:0000313" key="3">
    <source>
        <dbReference type="EMBL" id="CAG5034190.1"/>
    </source>
</evidence>
<keyword evidence="4" id="KW-1185">Reference proteome</keyword>
<keyword evidence="1" id="KW-0175">Coiled coil</keyword>
<feature type="coiled-coil region" evidence="1">
    <location>
        <begin position="145"/>
        <end position="179"/>
    </location>
</feature>
<dbReference type="AlphaFoldDB" id="A0A8S3XP25"/>
<reference evidence="3" key="1">
    <citation type="submission" date="2021-04" db="EMBL/GenBank/DDBJ databases">
        <authorList>
            <person name="Tunstrom K."/>
        </authorList>
    </citation>
    <scope>NUCLEOTIDE SEQUENCE</scope>
</reference>
<organism evidence="3 4">
    <name type="scientific">Parnassius apollo</name>
    <name type="common">Apollo butterfly</name>
    <name type="synonym">Papilio apollo</name>
    <dbReference type="NCBI Taxonomy" id="110799"/>
    <lineage>
        <taxon>Eukaryota</taxon>
        <taxon>Metazoa</taxon>
        <taxon>Ecdysozoa</taxon>
        <taxon>Arthropoda</taxon>
        <taxon>Hexapoda</taxon>
        <taxon>Insecta</taxon>
        <taxon>Pterygota</taxon>
        <taxon>Neoptera</taxon>
        <taxon>Endopterygota</taxon>
        <taxon>Lepidoptera</taxon>
        <taxon>Glossata</taxon>
        <taxon>Ditrysia</taxon>
        <taxon>Papilionoidea</taxon>
        <taxon>Papilionidae</taxon>
        <taxon>Parnassiinae</taxon>
        <taxon>Parnassini</taxon>
        <taxon>Parnassius</taxon>
        <taxon>Parnassius</taxon>
    </lineage>
</organism>
<dbReference type="OrthoDB" id="7484295at2759"/>
<protein>
    <submittedName>
        <fullName evidence="3">(apollo) hypothetical protein</fullName>
    </submittedName>
</protein>
<accession>A0A8S3XP25</accession>
<evidence type="ECO:0000313" key="4">
    <source>
        <dbReference type="Proteomes" id="UP000691718"/>
    </source>
</evidence>
<feature type="region of interest" description="Disordered" evidence="2">
    <location>
        <begin position="1"/>
        <end position="32"/>
    </location>
</feature>
<sequence length="300" mass="34059">MSVKRSPPGSRAGSPFSGESLSGSNTDLPTNDYHKITHRRRKQIDADFVSSSQLTEFKNEIMEFFNNFGNSQRKEFKSLKDEVSQIKGVKDDVTIIREQLESIKISTVKITREHSEMMNDISELKNSLNYHSAEQTTLTTRIDDVVSEIKKVDLLQQNISELQEKYESLRNEYNFMQQRDRAMNIEISQIPEKKNEIVSDYVIAIGKYTGIVISAEDLIYAHRVKSRDSDNKSPKNIVVQLKSILLRDSIISAVLIKTAKSQSEKLKSSHLGIGGEKQSVFGMEHLSTTQKEISTCCSEM</sequence>
<dbReference type="Proteomes" id="UP000691718">
    <property type="component" value="Unassembled WGS sequence"/>
</dbReference>
<dbReference type="EMBL" id="CAJQZP010001262">
    <property type="protein sequence ID" value="CAG5034190.1"/>
    <property type="molecule type" value="Genomic_DNA"/>
</dbReference>
<evidence type="ECO:0000256" key="1">
    <source>
        <dbReference type="SAM" id="Coils"/>
    </source>
</evidence>
<comment type="caution">
    <text evidence="3">The sequence shown here is derived from an EMBL/GenBank/DDBJ whole genome shotgun (WGS) entry which is preliminary data.</text>
</comment>
<feature type="compositionally biased region" description="Polar residues" evidence="2">
    <location>
        <begin position="17"/>
        <end position="29"/>
    </location>
</feature>